<dbReference type="PhylomeDB" id="A0A0D2UEJ1"/>
<dbReference type="InterPro" id="IPR001611">
    <property type="entry name" value="Leu-rich_rpt"/>
</dbReference>
<dbReference type="Pfam" id="PF13516">
    <property type="entry name" value="LRR_6"/>
    <property type="match status" value="8"/>
</dbReference>
<organism evidence="4 5">
    <name type="scientific">Capsaspora owczarzaki (strain ATCC 30864)</name>
    <dbReference type="NCBI Taxonomy" id="595528"/>
    <lineage>
        <taxon>Eukaryota</taxon>
        <taxon>Filasterea</taxon>
        <taxon>Capsaspora</taxon>
    </lineage>
</organism>
<dbReference type="SMART" id="SM00368">
    <property type="entry name" value="LRR_RI"/>
    <property type="match status" value="15"/>
</dbReference>
<reference evidence="5" key="1">
    <citation type="submission" date="2011-02" db="EMBL/GenBank/DDBJ databases">
        <title>The Genome Sequence of Capsaspora owczarzaki ATCC 30864.</title>
        <authorList>
            <person name="Russ C."/>
            <person name="Cuomo C."/>
            <person name="Burger G."/>
            <person name="Gray M.W."/>
            <person name="Holland P.W.H."/>
            <person name="King N."/>
            <person name="Lang F.B.F."/>
            <person name="Roger A.J."/>
            <person name="Ruiz-Trillo I."/>
            <person name="Young S.K."/>
            <person name="Zeng Q."/>
            <person name="Gargeya S."/>
            <person name="Alvarado L."/>
            <person name="Berlin A."/>
            <person name="Chapman S.B."/>
            <person name="Chen Z."/>
            <person name="Freedman E."/>
            <person name="Gellesch M."/>
            <person name="Goldberg J."/>
            <person name="Griggs A."/>
            <person name="Gujja S."/>
            <person name="Heilman E."/>
            <person name="Heiman D."/>
            <person name="Howarth C."/>
            <person name="Mehta T."/>
            <person name="Neiman D."/>
            <person name="Pearson M."/>
            <person name="Roberts A."/>
            <person name="Saif S."/>
            <person name="Shea T."/>
            <person name="Shenoy N."/>
            <person name="Sisk P."/>
            <person name="Stolte C."/>
            <person name="Sykes S."/>
            <person name="White J."/>
            <person name="Yandava C."/>
            <person name="Haas B."/>
            <person name="Nusbaum C."/>
            <person name="Birren B."/>
        </authorList>
    </citation>
    <scope>NUCLEOTIDE SEQUENCE</scope>
    <source>
        <strain evidence="5">ATCC 30864</strain>
    </source>
</reference>
<name>A0A0D2UEJ1_CAPO3</name>
<dbReference type="GO" id="GO:0048471">
    <property type="term" value="C:perinuclear region of cytoplasm"/>
    <property type="evidence" value="ECO:0007669"/>
    <property type="project" value="TreeGrafter"/>
</dbReference>
<evidence type="ECO:0000313" key="4">
    <source>
        <dbReference type="EMBL" id="KJE93536.1"/>
    </source>
</evidence>
<dbReference type="PANTHER" id="PTHR24113">
    <property type="entry name" value="RAN GTPASE-ACTIVATING PROTEIN 1"/>
    <property type="match status" value="1"/>
</dbReference>
<dbReference type="EMBL" id="KE346365">
    <property type="protein sequence ID" value="KJE93536.1"/>
    <property type="molecule type" value="Genomic_DNA"/>
</dbReference>
<dbReference type="GO" id="GO:0005096">
    <property type="term" value="F:GTPase activator activity"/>
    <property type="evidence" value="ECO:0007669"/>
    <property type="project" value="UniProtKB-KW"/>
</dbReference>
<proteinExistence type="predicted"/>
<dbReference type="AlphaFoldDB" id="A0A0D2UEJ1"/>
<dbReference type="GO" id="GO:0005829">
    <property type="term" value="C:cytosol"/>
    <property type="evidence" value="ECO:0007669"/>
    <property type="project" value="TreeGrafter"/>
</dbReference>
<accession>A0A0D2UEJ1</accession>
<dbReference type="InParanoid" id="A0A0D2UEJ1"/>
<keyword evidence="2" id="KW-0433">Leucine-rich repeat</keyword>
<keyword evidence="1" id="KW-0343">GTPase activation</keyword>
<dbReference type="SUPFAM" id="SSF52047">
    <property type="entry name" value="RNI-like"/>
    <property type="match status" value="3"/>
</dbReference>
<dbReference type="InterPro" id="IPR027038">
    <property type="entry name" value="RanGap"/>
</dbReference>
<evidence type="ECO:0000313" key="5">
    <source>
        <dbReference type="Proteomes" id="UP000008743"/>
    </source>
</evidence>
<keyword evidence="3" id="KW-0677">Repeat</keyword>
<keyword evidence="5" id="KW-1185">Reference proteome</keyword>
<dbReference type="GO" id="GO:0006913">
    <property type="term" value="P:nucleocytoplasmic transport"/>
    <property type="evidence" value="ECO:0007669"/>
    <property type="project" value="TreeGrafter"/>
</dbReference>
<protein>
    <recommendedName>
        <fullName evidence="6">NOD3 protein</fullName>
    </recommendedName>
</protein>
<evidence type="ECO:0000256" key="1">
    <source>
        <dbReference type="ARBA" id="ARBA00022468"/>
    </source>
</evidence>
<dbReference type="GO" id="GO:0031267">
    <property type="term" value="F:small GTPase binding"/>
    <property type="evidence" value="ECO:0007669"/>
    <property type="project" value="TreeGrafter"/>
</dbReference>
<evidence type="ECO:0000256" key="2">
    <source>
        <dbReference type="ARBA" id="ARBA00022614"/>
    </source>
</evidence>
<dbReference type="GO" id="GO:0005634">
    <property type="term" value="C:nucleus"/>
    <property type="evidence" value="ECO:0007669"/>
    <property type="project" value="TreeGrafter"/>
</dbReference>
<evidence type="ECO:0000256" key="3">
    <source>
        <dbReference type="ARBA" id="ARBA00022737"/>
    </source>
</evidence>
<sequence length="895" mass="97348">MSLSVFEAAEQAAAAAGMHLHVVSAPSAAAAAAINQAMSQEPVERPSAHGSTGGLKMNKRHLKWLEGVKYDETQLYLSGRHIVDEDMPVIIQALWLNPEITIVHLGDNNLGTAGVVQLMEVLKDLEAVTKLSLNDNALDVDSARAIADMLKVRTSYVRLLATKTDSLPRNEFGVAGVQAIAEALKLNKTLTFLHLGCNAIGDDGTISLVHALRGHPTLKSLILLQNEISDAGVIVLADLLKQNKALEELVLSENEIGDAGAIALADMFKHNKSLTNLKLGKNKITEVGARAFSKALENVPSNELKYIELSYNIIGISEQEAKTKFDHRFFIDMQRDPATIYPPLRPELSPLIPEDVRQNLTPVQRKLLESLMEKGDKFAPRLRVFDDATARVFAEGLKVNTTRTKLDLMGTRFTATGLAILAEAIGLNKILTELDMTNMNIDDTLALSVATILQATTSLTEIRQVSLIDNQIGHVGAQAIGQALPHLKVPHLLNLSGNPLGDLGAAAIAEGLKENTALWRIELNDAEIGDSGAIALAEALKINLKTLSIMSLDQNHITEEGVSGLLDALRVHQKLWCLNLEENPLSEEVLKAFIARPIGDKRLWFVPDRGSNRWKSLVRQWNFAAQPQALTSPPALPIGNRLASFGSSDDKMLRNPEHTSLAATAPPTHEPLGSVFAEALTRFRRTARSLGNYVFSFVWRSDDQRAFYEALTPEQRFIYDLIKNGDNPGTGRPGCVSLSQMRIGNEGALTVAAALKVNKNVTKLDLYQNGIEAEGAKALAEALKVNNTLGELLSDNNIDDEGAIAIAEALRVNTGLVKLFMGDNRVEDAGAIAIAAAIRCNKSLRVLILSNICDPSWIRVQGWTALQQAELASGGRLRLAKSNWDLIPADELRKM</sequence>
<gene>
    <name evidence="4" type="ORF">CAOG_008771</name>
</gene>
<dbReference type="Gene3D" id="3.80.10.10">
    <property type="entry name" value="Ribonuclease Inhibitor"/>
    <property type="match status" value="8"/>
</dbReference>
<dbReference type="OrthoDB" id="120976at2759"/>
<dbReference type="Proteomes" id="UP000008743">
    <property type="component" value="Unassembled WGS sequence"/>
</dbReference>
<evidence type="ECO:0008006" key="6">
    <source>
        <dbReference type="Google" id="ProtNLM"/>
    </source>
</evidence>
<dbReference type="PANTHER" id="PTHR24113:SF12">
    <property type="entry name" value="RAN GTPASE-ACTIVATING PROTEIN 1"/>
    <property type="match status" value="1"/>
</dbReference>
<dbReference type="InterPro" id="IPR032675">
    <property type="entry name" value="LRR_dom_sf"/>
</dbReference>